<evidence type="ECO:0000256" key="10">
    <source>
        <dbReference type="ARBA" id="ARBA00022777"/>
    </source>
</evidence>
<evidence type="ECO:0000256" key="14">
    <source>
        <dbReference type="ARBA" id="ARBA00038036"/>
    </source>
</evidence>
<dbReference type="NCBIfam" id="TIGR00671">
    <property type="entry name" value="baf"/>
    <property type="match status" value="1"/>
</dbReference>
<feature type="active site" description="Proton acceptor" evidence="16">
    <location>
        <position position="97"/>
    </location>
</feature>
<dbReference type="EC" id="2.7.1.33" evidence="6 16"/>
<keyword evidence="13 16" id="KW-0173">Coenzyme A biosynthesis</keyword>
<evidence type="ECO:0000256" key="1">
    <source>
        <dbReference type="ARBA" id="ARBA00001206"/>
    </source>
</evidence>
<protein>
    <recommendedName>
        <fullName evidence="15 16">Type III pantothenate kinase</fullName>
        <ecNumber evidence="6 16">2.7.1.33</ecNumber>
    </recommendedName>
    <alternativeName>
        <fullName evidence="16">PanK-III</fullName>
    </alternativeName>
    <alternativeName>
        <fullName evidence="16">Pantothenic acid kinase</fullName>
    </alternativeName>
</protein>
<evidence type="ECO:0000256" key="11">
    <source>
        <dbReference type="ARBA" id="ARBA00022840"/>
    </source>
</evidence>
<comment type="cofactor">
    <cofactor evidence="16">
        <name>NH4(+)</name>
        <dbReference type="ChEBI" id="CHEBI:28938"/>
    </cofactor>
    <cofactor evidence="16">
        <name>K(+)</name>
        <dbReference type="ChEBI" id="CHEBI:29103"/>
    </cofactor>
    <text evidence="16">A monovalent cation. Ammonium or potassium.</text>
</comment>
<evidence type="ECO:0000256" key="7">
    <source>
        <dbReference type="ARBA" id="ARBA00022490"/>
    </source>
</evidence>
<comment type="subunit">
    <text evidence="5 16">Homodimer.</text>
</comment>
<dbReference type="GO" id="GO:0004594">
    <property type="term" value="F:pantothenate kinase activity"/>
    <property type="evidence" value="ECO:0007669"/>
    <property type="project" value="UniProtKB-UniRule"/>
</dbReference>
<keyword evidence="12 16" id="KW-0630">Potassium</keyword>
<dbReference type="PANTHER" id="PTHR34265">
    <property type="entry name" value="TYPE III PANTOTHENATE KINASE"/>
    <property type="match status" value="1"/>
</dbReference>
<dbReference type="HAMAP" id="MF_01274">
    <property type="entry name" value="Pantothen_kinase_3"/>
    <property type="match status" value="1"/>
</dbReference>
<comment type="caution">
    <text evidence="16">Lacks conserved residue(s) required for the propagation of feature annotation.</text>
</comment>
<evidence type="ECO:0000256" key="15">
    <source>
        <dbReference type="ARBA" id="ARBA00040883"/>
    </source>
</evidence>
<keyword evidence="11 16" id="KW-0067">ATP-binding</keyword>
<keyword evidence="10 16" id="KW-0418">Kinase</keyword>
<dbReference type="SUPFAM" id="SSF53067">
    <property type="entry name" value="Actin-like ATPase domain"/>
    <property type="match status" value="2"/>
</dbReference>
<comment type="similarity">
    <text evidence="14 16">Belongs to the type III pantothenate kinase family.</text>
</comment>
<evidence type="ECO:0000256" key="9">
    <source>
        <dbReference type="ARBA" id="ARBA00022741"/>
    </source>
</evidence>
<sequence length="244" mass="27582">MIIVFDIGNTNIHLGYYKDNKLLRTEIYKTEIEIGKDLLKKILYKNEIEGVGISSVVPQLSEKLVKHLRREFNIKPLLIDAKIKMPVRIAYKNLGADRIANLNGAYLKYHSPILIFSFGTAITGDLVSREGIHLGGFIAPGIESQLSLLNQRTALVRNIKLKSPQNFFGRSTSECVSSGILNGIKFLVRGFIQEAKNTYRDGLKVIATGGWAKRMMRLIPELEIYDDEITLYGIFNLYKYNLNG</sequence>
<dbReference type="InterPro" id="IPR004619">
    <property type="entry name" value="Type_III_PanK"/>
</dbReference>
<evidence type="ECO:0000256" key="12">
    <source>
        <dbReference type="ARBA" id="ARBA00022958"/>
    </source>
</evidence>
<organism evidence="17">
    <name type="scientific">candidate division WOR-3 bacterium</name>
    <dbReference type="NCBI Taxonomy" id="2052148"/>
    <lineage>
        <taxon>Bacteria</taxon>
        <taxon>Bacteria division WOR-3</taxon>
    </lineage>
</organism>
<evidence type="ECO:0000256" key="2">
    <source>
        <dbReference type="ARBA" id="ARBA00001958"/>
    </source>
</evidence>
<evidence type="ECO:0000256" key="4">
    <source>
        <dbReference type="ARBA" id="ARBA00005225"/>
    </source>
</evidence>
<dbReference type="InterPro" id="IPR043129">
    <property type="entry name" value="ATPase_NBD"/>
</dbReference>
<evidence type="ECO:0000256" key="16">
    <source>
        <dbReference type="HAMAP-Rule" id="MF_01274"/>
    </source>
</evidence>
<feature type="binding site" evidence="16">
    <location>
        <position position="120"/>
    </location>
    <ligand>
        <name>ATP</name>
        <dbReference type="ChEBI" id="CHEBI:30616"/>
    </ligand>
</feature>
<evidence type="ECO:0000256" key="3">
    <source>
        <dbReference type="ARBA" id="ARBA00004496"/>
    </source>
</evidence>
<dbReference type="Gene3D" id="3.30.420.40">
    <property type="match status" value="2"/>
</dbReference>
<name>A0A7V3RHI2_UNCW3</name>
<dbReference type="GO" id="GO:0015937">
    <property type="term" value="P:coenzyme A biosynthetic process"/>
    <property type="evidence" value="ECO:0007669"/>
    <property type="project" value="UniProtKB-UniRule"/>
</dbReference>
<evidence type="ECO:0000256" key="8">
    <source>
        <dbReference type="ARBA" id="ARBA00022679"/>
    </source>
</evidence>
<comment type="caution">
    <text evidence="17">The sequence shown here is derived from an EMBL/GenBank/DDBJ whole genome shotgun (WGS) entry which is preliminary data.</text>
</comment>
<keyword evidence="7 16" id="KW-0963">Cytoplasm</keyword>
<dbReference type="GO" id="GO:0005524">
    <property type="term" value="F:ATP binding"/>
    <property type="evidence" value="ECO:0007669"/>
    <property type="project" value="UniProtKB-UniRule"/>
</dbReference>
<comment type="function">
    <text evidence="16">Catalyzes the phosphorylation of pantothenate (Pan), the first step in CoA biosynthesis.</text>
</comment>
<evidence type="ECO:0000256" key="6">
    <source>
        <dbReference type="ARBA" id="ARBA00012102"/>
    </source>
</evidence>
<dbReference type="GO" id="GO:0005737">
    <property type="term" value="C:cytoplasm"/>
    <property type="evidence" value="ECO:0007669"/>
    <property type="project" value="UniProtKB-SubCell"/>
</dbReference>
<feature type="binding site" evidence="16">
    <location>
        <begin position="6"/>
        <end position="13"/>
    </location>
    <ligand>
        <name>ATP</name>
        <dbReference type="ChEBI" id="CHEBI:30616"/>
    </ligand>
</feature>
<feature type="binding site" evidence="16">
    <location>
        <begin position="95"/>
        <end position="98"/>
    </location>
    <ligand>
        <name>substrate</name>
    </ligand>
</feature>
<keyword evidence="9 16" id="KW-0547">Nucleotide-binding</keyword>
<feature type="binding site" evidence="16">
    <location>
        <position position="172"/>
    </location>
    <ligand>
        <name>substrate</name>
    </ligand>
</feature>
<feature type="binding site" evidence="16">
    <location>
        <position position="91"/>
    </location>
    <ligand>
        <name>substrate</name>
    </ligand>
</feature>
<evidence type="ECO:0000256" key="5">
    <source>
        <dbReference type="ARBA" id="ARBA00011738"/>
    </source>
</evidence>
<dbReference type="AlphaFoldDB" id="A0A7V3RHI2"/>
<dbReference type="CDD" id="cd24015">
    <property type="entry name" value="ASKHA_NBD_PanK-III"/>
    <property type="match status" value="1"/>
</dbReference>
<evidence type="ECO:0000313" key="17">
    <source>
        <dbReference type="EMBL" id="HGE78317.1"/>
    </source>
</evidence>
<proteinExistence type="inferred from homology"/>
<accession>A0A7V3RHI2</accession>
<comment type="subcellular location">
    <subcellularLocation>
        <location evidence="3 16">Cytoplasm</location>
    </subcellularLocation>
</comment>
<keyword evidence="8 16" id="KW-0808">Transferase</keyword>
<dbReference type="PANTHER" id="PTHR34265:SF1">
    <property type="entry name" value="TYPE III PANTOTHENATE KINASE"/>
    <property type="match status" value="1"/>
</dbReference>
<dbReference type="Pfam" id="PF03309">
    <property type="entry name" value="Pan_kinase"/>
    <property type="match status" value="1"/>
</dbReference>
<reference evidence="17" key="1">
    <citation type="journal article" date="2020" name="mSystems">
        <title>Genome- and Community-Level Interaction Insights into Carbon Utilization and Element Cycling Functions of Hydrothermarchaeota in Hydrothermal Sediment.</title>
        <authorList>
            <person name="Zhou Z."/>
            <person name="Liu Y."/>
            <person name="Xu W."/>
            <person name="Pan J."/>
            <person name="Luo Z.H."/>
            <person name="Li M."/>
        </authorList>
    </citation>
    <scope>NUCLEOTIDE SEQUENCE [LARGE SCALE GENOMIC DNA]</scope>
    <source>
        <strain evidence="17">SpSt-961</strain>
    </source>
</reference>
<comment type="cofactor">
    <cofactor evidence="2">
        <name>K(+)</name>
        <dbReference type="ChEBI" id="CHEBI:29103"/>
    </cofactor>
</comment>
<dbReference type="EMBL" id="DTOZ01000131">
    <property type="protein sequence ID" value="HGE78317.1"/>
    <property type="molecule type" value="Genomic_DNA"/>
</dbReference>
<evidence type="ECO:0000256" key="13">
    <source>
        <dbReference type="ARBA" id="ARBA00022993"/>
    </source>
</evidence>
<comment type="catalytic activity">
    <reaction evidence="1 16">
        <text>(R)-pantothenate + ATP = (R)-4'-phosphopantothenate + ADP + H(+)</text>
        <dbReference type="Rhea" id="RHEA:16373"/>
        <dbReference type="ChEBI" id="CHEBI:10986"/>
        <dbReference type="ChEBI" id="CHEBI:15378"/>
        <dbReference type="ChEBI" id="CHEBI:29032"/>
        <dbReference type="ChEBI" id="CHEBI:30616"/>
        <dbReference type="ChEBI" id="CHEBI:456216"/>
        <dbReference type="EC" id="2.7.1.33"/>
    </reaction>
</comment>
<gene>
    <name evidence="16" type="primary">coaX</name>
    <name evidence="17" type="ORF">ENX68_04875</name>
</gene>
<comment type="pathway">
    <text evidence="4 16">Cofactor biosynthesis; coenzyme A biosynthesis; CoA from (R)-pantothenate: step 1/5.</text>
</comment>
<dbReference type="UniPathway" id="UPA00241">
    <property type="reaction ID" value="UER00352"/>
</dbReference>